<reference evidence="2" key="1">
    <citation type="journal article" date="2020" name="Stud. Mycol.">
        <title>101 Dothideomycetes genomes: a test case for predicting lifestyles and emergence of pathogens.</title>
        <authorList>
            <person name="Haridas S."/>
            <person name="Albert R."/>
            <person name="Binder M."/>
            <person name="Bloem J."/>
            <person name="Labutti K."/>
            <person name="Salamov A."/>
            <person name="Andreopoulos B."/>
            <person name="Baker S."/>
            <person name="Barry K."/>
            <person name="Bills G."/>
            <person name="Bluhm B."/>
            <person name="Cannon C."/>
            <person name="Castanera R."/>
            <person name="Culley D."/>
            <person name="Daum C."/>
            <person name="Ezra D."/>
            <person name="Gonzalez J."/>
            <person name="Henrissat B."/>
            <person name="Kuo A."/>
            <person name="Liang C."/>
            <person name="Lipzen A."/>
            <person name="Lutzoni F."/>
            <person name="Magnuson J."/>
            <person name="Mondo S."/>
            <person name="Nolan M."/>
            <person name="Ohm R."/>
            <person name="Pangilinan J."/>
            <person name="Park H.-J."/>
            <person name="Ramirez L."/>
            <person name="Alfaro M."/>
            <person name="Sun H."/>
            <person name="Tritt A."/>
            <person name="Yoshinaga Y."/>
            <person name="Zwiers L.-H."/>
            <person name="Turgeon B."/>
            <person name="Goodwin S."/>
            <person name="Spatafora J."/>
            <person name="Crous P."/>
            <person name="Grigoriev I."/>
        </authorList>
    </citation>
    <scope>NUCLEOTIDE SEQUENCE</scope>
    <source>
        <strain evidence="2">CBS 122681</strain>
    </source>
</reference>
<protein>
    <recommendedName>
        <fullName evidence="4">F-box domain-containing protein</fullName>
    </recommendedName>
</protein>
<dbReference type="AlphaFoldDB" id="A0A6A6SRK5"/>
<feature type="region of interest" description="Disordered" evidence="1">
    <location>
        <begin position="1"/>
        <end position="20"/>
    </location>
</feature>
<accession>A0A6A6SRK5</accession>
<sequence length="343" mass="39687">MESSSQRKKRNGKSKTNTSTLIKNTTITSISFPSRPKSGLERLLTERNTQWKNSLGYHRLFNAKPYHKENKFQSIRFLDLPTELRLMVYERLPVKATHIYLARGNGPNGLHAVMKSIVGLSVLRACRSIHSEATAIMDGKKEWIISQPPSFYIIVNEYESSSGFINRTPGGLDALVAYWMWYKTRPSQGISTWEEAREDLMLRKMFPDIVLDPKIYKVAQSFLHILRSRSLAFANHESPLGFIWKTKTFWTVEIALRTTPRATRLDSDDVYADLLGIAQSSRGQTSDIKFKDRPSQYRGYIRTYDGILWPGERPFPKVISLGHDVNKMEWDTYWAEGERLWDR</sequence>
<keyword evidence="3" id="KW-1185">Reference proteome</keyword>
<evidence type="ECO:0000256" key="1">
    <source>
        <dbReference type="SAM" id="MobiDB-lite"/>
    </source>
</evidence>
<proteinExistence type="predicted"/>
<gene>
    <name evidence="2" type="ORF">K491DRAFT_721877</name>
</gene>
<dbReference type="EMBL" id="MU004502">
    <property type="protein sequence ID" value="KAF2649193.1"/>
    <property type="molecule type" value="Genomic_DNA"/>
</dbReference>
<dbReference type="OrthoDB" id="5314997at2759"/>
<evidence type="ECO:0000313" key="2">
    <source>
        <dbReference type="EMBL" id="KAF2649193.1"/>
    </source>
</evidence>
<evidence type="ECO:0000313" key="3">
    <source>
        <dbReference type="Proteomes" id="UP000799324"/>
    </source>
</evidence>
<name>A0A6A6SRK5_9PLEO</name>
<feature type="compositionally biased region" description="Basic residues" evidence="1">
    <location>
        <begin position="1"/>
        <end position="13"/>
    </location>
</feature>
<evidence type="ECO:0008006" key="4">
    <source>
        <dbReference type="Google" id="ProtNLM"/>
    </source>
</evidence>
<organism evidence="2 3">
    <name type="scientific">Lophiostoma macrostomum CBS 122681</name>
    <dbReference type="NCBI Taxonomy" id="1314788"/>
    <lineage>
        <taxon>Eukaryota</taxon>
        <taxon>Fungi</taxon>
        <taxon>Dikarya</taxon>
        <taxon>Ascomycota</taxon>
        <taxon>Pezizomycotina</taxon>
        <taxon>Dothideomycetes</taxon>
        <taxon>Pleosporomycetidae</taxon>
        <taxon>Pleosporales</taxon>
        <taxon>Lophiostomataceae</taxon>
        <taxon>Lophiostoma</taxon>
    </lineage>
</organism>
<dbReference type="Proteomes" id="UP000799324">
    <property type="component" value="Unassembled WGS sequence"/>
</dbReference>